<feature type="region of interest" description="Disordered" evidence="1">
    <location>
        <begin position="493"/>
        <end position="527"/>
    </location>
</feature>
<evidence type="ECO:0000313" key="5">
    <source>
        <dbReference type="EMBL" id="GAQ38558.1"/>
    </source>
</evidence>
<dbReference type="InterPro" id="IPR007567">
    <property type="entry name" value="Mid2_dom"/>
</dbReference>
<evidence type="ECO:0000256" key="3">
    <source>
        <dbReference type="SAM" id="SignalP"/>
    </source>
</evidence>
<proteinExistence type="predicted"/>
<feature type="transmembrane region" description="Helical" evidence="2">
    <location>
        <begin position="533"/>
        <end position="557"/>
    </location>
</feature>
<dbReference type="VEuPathDB" id="FungiDB:An04g10140"/>
<gene>
    <name evidence="5" type="ORF">ABL_02722</name>
</gene>
<evidence type="ECO:0000256" key="2">
    <source>
        <dbReference type="SAM" id="Phobius"/>
    </source>
</evidence>
<feature type="region of interest" description="Disordered" evidence="1">
    <location>
        <begin position="567"/>
        <end position="597"/>
    </location>
</feature>
<keyword evidence="3" id="KW-0732">Signal</keyword>
<name>A0A117DXT9_ASPNG</name>
<sequence>MIAKSICGLICLQFLYIVGALGGKYAPLQAHTNADKDATIAIRRALHEARGATYSMNQTLLTKSWANATIFSIGASTETSAGSKNGTVGLQSSLEIVCKACYINGTVGGYLTVEDGFNVTTVMDSAEADIANVTDSALSQLEDFAREAARDILEDVSQFQLIDIPAWPTLDLNFELDEANGFPGVYAQIEFDGLELYLDLDLQLSAGATYTLDLFTSETPAGISISSLEAGAIFQVSLVLIAQAEIDISSGIHIKLEDGLTLALELFNNNVSSITVPGGRMEFLPVTVQGHGTIRALLQVQTSIGFQISTPNSVSVFEYLSFSAGVGGEVSAYVADFLLQIDASTSNDAHCGFEAVAEYTLAVGAAAGATVAVDTYQWGPTPNTTVPVFYTTLDSICAGYKTSPATITPSATLGQRNDLVTTTVSTSTTYTIVDCSSQGLINCPVYLQRTTSVKSTMTTVLTVESGIDATYPASTFSSLTSAIPFGSNARRLGSTSGTPVSYVPPTATASSSADPNTDDEHHHNNSHSNNHKLIIGLSVGLGFPVVVALAAVLWWFLSRRNKYSAVPQPDQIARSSSPDKDAKLPQALVAATTSGKA</sequence>
<keyword evidence="2" id="KW-0472">Membrane</keyword>
<dbReference type="VEuPathDB" id="FungiDB:M747DRAFT_335155"/>
<evidence type="ECO:0000313" key="6">
    <source>
        <dbReference type="Proteomes" id="UP000068243"/>
    </source>
</evidence>
<dbReference type="OrthoDB" id="4733706at2759"/>
<feature type="chain" id="PRO_5007147732" evidence="3">
    <location>
        <begin position="23"/>
        <end position="597"/>
    </location>
</feature>
<dbReference type="Pfam" id="PF04478">
    <property type="entry name" value="Mid2"/>
    <property type="match status" value="1"/>
</dbReference>
<evidence type="ECO:0000256" key="1">
    <source>
        <dbReference type="SAM" id="MobiDB-lite"/>
    </source>
</evidence>
<accession>A0A117DXT9</accession>
<dbReference type="OMA" id="WGPTPNT"/>
<evidence type="ECO:0000259" key="4">
    <source>
        <dbReference type="Pfam" id="PF04478"/>
    </source>
</evidence>
<dbReference type="Proteomes" id="UP000068243">
    <property type="component" value="Unassembled WGS sequence"/>
</dbReference>
<keyword evidence="2" id="KW-1133">Transmembrane helix</keyword>
<feature type="domain" description="Mid2" evidence="4">
    <location>
        <begin position="505"/>
        <end position="561"/>
    </location>
</feature>
<dbReference type="AlphaFoldDB" id="A0A117DXT9"/>
<feature type="signal peptide" evidence="3">
    <location>
        <begin position="1"/>
        <end position="22"/>
    </location>
</feature>
<organism evidence="5 6">
    <name type="scientific">Aspergillus niger</name>
    <dbReference type="NCBI Taxonomy" id="5061"/>
    <lineage>
        <taxon>Eukaryota</taxon>
        <taxon>Fungi</taxon>
        <taxon>Dikarya</taxon>
        <taxon>Ascomycota</taxon>
        <taxon>Pezizomycotina</taxon>
        <taxon>Eurotiomycetes</taxon>
        <taxon>Eurotiomycetidae</taxon>
        <taxon>Eurotiales</taxon>
        <taxon>Aspergillaceae</taxon>
        <taxon>Aspergillus</taxon>
        <taxon>Aspergillus subgen. Circumdati</taxon>
    </lineage>
</organism>
<dbReference type="VEuPathDB" id="FungiDB:ATCC64974_86780"/>
<comment type="caution">
    <text evidence="5">The sequence shown here is derived from an EMBL/GenBank/DDBJ whole genome shotgun (WGS) entry which is preliminary data.</text>
</comment>
<reference evidence="6" key="1">
    <citation type="journal article" date="2016" name="Genome Announc.">
        <title>Draft genome sequence of Aspergillus niger strain An76.</title>
        <authorList>
            <person name="Gong W."/>
            <person name="Cheng Z."/>
            <person name="Zhang H."/>
            <person name="Liu L."/>
            <person name="Gao P."/>
            <person name="Wang L."/>
        </authorList>
    </citation>
    <scope>NUCLEOTIDE SEQUENCE [LARGE SCALE GENOMIC DNA]</scope>
    <source>
        <strain evidence="6">An76</strain>
    </source>
</reference>
<dbReference type="EMBL" id="BCMY01000003">
    <property type="protein sequence ID" value="GAQ38558.1"/>
    <property type="molecule type" value="Genomic_DNA"/>
</dbReference>
<protein>
    <submittedName>
        <fullName evidence="5">Similar to An04g10140</fullName>
    </submittedName>
</protein>
<dbReference type="VEuPathDB" id="FungiDB:ASPNIDRAFT2_1111278"/>
<keyword evidence="2" id="KW-0812">Transmembrane</keyword>